<keyword evidence="3" id="KW-1185">Reference proteome</keyword>
<dbReference type="SUPFAM" id="SSF51735">
    <property type="entry name" value="NAD(P)-binding Rossmann-fold domains"/>
    <property type="match status" value="1"/>
</dbReference>
<dbReference type="Gene3D" id="3.40.50.720">
    <property type="entry name" value="NAD(P)-binding Rossmann-like Domain"/>
    <property type="match status" value="1"/>
</dbReference>
<dbReference type="InterPro" id="IPR036291">
    <property type="entry name" value="NAD(P)-bd_dom_sf"/>
</dbReference>
<dbReference type="PANTHER" id="PTHR43157">
    <property type="entry name" value="PHOSPHATIDYLINOSITOL-GLYCAN BIOSYNTHESIS CLASS F PROTEIN-RELATED"/>
    <property type="match status" value="1"/>
</dbReference>
<proteinExistence type="predicted"/>
<dbReference type="InterPro" id="IPR002347">
    <property type="entry name" value="SDR_fam"/>
</dbReference>
<dbReference type="PRINTS" id="PR00081">
    <property type="entry name" value="GDHRDH"/>
</dbReference>
<reference evidence="2 3" key="1">
    <citation type="submission" date="2024-08" db="EMBL/GenBank/DDBJ databases">
        <authorList>
            <person name="Cucini C."/>
            <person name="Frati F."/>
        </authorList>
    </citation>
    <scope>NUCLEOTIDE SEQUENCE [LARGE SCALE GENOMIC DNA]</scope>
</reference>
<evidence type="ECO:0008006" key="4">
    <source>
        <dbReference type="Google" id="ProtNLM"/>
    </source>
</evidence>
<evidence type="ECO:0000256" key="1">
    <source>
        <dbReference type="ARBA" id="ARBA00023002"/>
    </source>
</evidence>
<keyword evidence="1" id="KW-0560">Oxidoreductase</keyword>
<organism evidence="2 3">
    <name type="scientific">Orchesella dallaii</name>
    <dbReference type="NCBI Taxonomy" id="48710"/>
    <lineage>
        <taxon>Eukaryota</taxon>
        <taxon>Metazoa</taxon>
        <taxon>Ecdysozoa</taxon>
        <taxon>Arthropoda</taxon>
        <taxon>Hexapoda</taxon>
        <taxon>Collembola</taxon>
        <taxon>Entomobryomorpha</taxon>
        <taxon>Entomobryoidea</taxon>
        <taxon>Orchesellidae</taxon>
        <taxon>Orchesellinae</taxon>
        <taxon>Orchesella</taxon>
    </lineage>
</organism>
<dbReference type="PANTHER" id="PTHR43157:SF31">
    <property type="entry name" value="PHOSPHATIDYLINOSITOL-GLYCAN BIOSYNTHESIS CLASS F PROTEIN"/>
    <property type="match status" value="1"/>
</dbReference>
<dbReference type="EMBL" id="CAXLJM020000066">
    <property type="protein sequence ID" value="CAL8121984.1"/>
    <property type="molecule type" value="Genomic_DNA"/>
</dbReference>
<dbReference type="Proteomes" id="UP001642540">
    <property type="component" value="Unassembled WGS sequence"/>
</dbReference>
<evidence type="ECO:0000313" key="3">
    <source>
        <dbReference type="Proteomes" id="UP001642540"/>
    </source>
</evidence>
<sequence length="426" mass="49245">MIRYSRRTPGGDGYIARVIRIWWLLVHSFHTIKFLVKQAFESHRRYNYRLQPRGNTETVVITGGTRGIGAELVKKLLQCNMHVIIGCRDPASVRNLLNKIRQRGITTGTAETLALDLTSLNSVREFAYKILSKNIPINTLINNAGVMDDCYGVTVENMEHHFQINYLAHFLLTNLLLQRMHESGTPGKYSRIVNVSSIAHYGAYIDLGDPLMNRFYSSHKAYMDSKFCQVVFSNFLNSLLQFNSAFVRSYAVHPGFVKTDRWKYSDWVKRLGVLQRLLFKRTDQAAETILYTALSPELEEKGGLFISNCEPLEPLATTEDAMLQRRLWNMSCSYVDLLSSSIDLNGMPDRDDEVNNSTGNPIEKTTKCIESYRLRPYYEYLIVKLFTLFNAKKRGWLQYIEVWSILLLQKLDRLNSQFKFFNVYES</sequence>
<dbReference type="Pfam" id="PF00106">
    <property type="entry name" value="adh_short"/>
    <property type="match status" value="1"/>
</dbReference>
<name>A0ABP1RBR1_9HEXA</name>
<comment type="caution">
    <text evidence="2">The sequence shown here is derived from an EMBL/GenBank/DDBJ whole genome shotgun (WGS) entry which is preliminary data.</text>
</comment>
<protein>
    <recommendedName>
        <fullName evidence="4">Dehydrogenase/reductase SDR family member on chromosome X</fullName>
    </recommendedName>
</protein>
<evidence type="ECO:0000313" key="2">
    <source>
        <dbReference type="EMBL" id="CAL8121984.1"/>
    </source>
</evidence>
<gene>
    <name evidence="2" type="ORF">ODALV1_LOCUS19623</name>
</gene>
<accession>A0ABP1RBR1</accession>